<dbReference type="RefSeq" id="WP_262890085.1">
    <property type="nucleotide sequence ID" value="NZ_BMFH01000001.1"/>
</dbReference>
<organism evidence="2 3">
    <name type="scientific">Muriicola marianensis</name>
    <dbReference type="NCBI Taxonomy" id="1324801"/>
    <lineage>
        <taxon>Bacteria</taxon>
        <taxon>Pseudomonadati</taxon>
        <taxon>Bacteroidota</taxon>
        <taxon>Flavobacteriia</taxon>
        <taxon>Flavobacteriales</taxon>
        <taxon>Flavobacteriaceae</taxon>
        <taxon>Muriicola</taxon>
    </lineage>
</organism>
<accession>A0ABQ1QX79</accession>
<proteinExistence type="predicted"/>
<evidence type="ECO:0000313" key="2">
    <source>
        <dbReference type="EMBL" id="GGD50740.1"/>
    </source>
</evidence>
<keyword evidence="1" id="KW-1133">Transmembrane helix</keyword>
<evidence type="ECO:0000313" key="3">
    <source>
        <dbReference type="Proteomes" id="UP000625780"/>
    </source>
</evidence>
<comment type="caution">
    <text evidence="2">The sequence shown here is derived from an EMBL/GenBank/DDBJ whole genome shotgun (WGS) entry which is preliminary data.</text>
</comment>
<sequence>METKTEKHPILNRILSALNFSLEVVLLLIALGFLIGLYSLFA</sequence>
<name>A0ABQ1QX79_9FLAO</name>
<keyword evidence="1" id="KW-0812">Transmembrane</keyword>
<keyword evidence="3" id="KW-1185">Reference proteome</keyword>
<protein>
    <submittedName>
        <fullName evidence="2">Uncharacterized protein</fullName>
    </submittedName>
</protein>
<dbReference type="EMBL" id="BMFH01000001">
    <property type="protein sequence ID" value="GGD50740.1"/>
    <property type="molecule type" value="Genomic_DNA"/>
</dbReference>
<keyword evidence="1" id="KW-0472">Membrane</keyword>
<feature type="transmembrane region" description="Helical" evidence="1">
    <location>
        <begin position="20"/>
        <end position="41"/>
    </location>
</feature>
<reference evidence="3" key="1">
    <citation type="journal article" date="2019" name="Int. J. Syst. Evol. Microbiol.">
        <title>The Global Catalogue of Microorganisms (GCM) 10K type strain sequencing project: providing services to taxonomists for standard genome sequencing and annotation.</title>
        <authorList>
            <consortium name="The Broad Institute Genomics Platform"/>
            <consortium name="The Broad Institute Genome Sequencing Center for Infectious Disease"/>
            <person name="Wu L."/>
            <person name="Ma J."/>
        </authorList>
    </citation>
    <scope>NUCLEOTIDE SEQUENCE [LARGE SCALE GENOMIC DNA]</scope>
    <source>
        <strain evidence="3">CGMCC 1.12606</strain>
    </source>
</reference>
<evidence type="ECO:0000256" key="1">
    <source>
        <dbReference type="SAM" id="Phobius"/>
    </source>
</evidence>
<dbReference type="Proteomes" id="UP000625780">
    <property type="component" value="Unassembled WGS sequence"/>
</dbReference>
<gene>
    <name evidence="2" type="ORF">GCM10011361_16740</name>
</gene>